<comment type="caution">
    <text evidence="1">The sequence shown here is derived from an EMBL/GenBank/DDBJ whole genome shotgun (WGS) entry which is preliminary data.</text>
</comment>
<protein>
    <submittedName>
        <fullName evidence="1">Uncharacterized protein</fullName>
    </submittedName>
</protein>
<gene>
    <name evidence="1" type="ORF">H8E19_18150</name>
</gene>
<organism evidence="1 2">
    <name type="scientific">Candidatus Desulfacyla euxinica</name>
    <dbReference type="NCBI Taxonomy" id="2841693"/>
    <lineage>
        <taxon>Bacteria</taxon>
        <taxon>Deltaproteobacteria</taxon>
        <taxon>Candidatus Desulfacyla</taxon>
    </lineage>
</organism>
<sequence>MPEDADFLDQKHGFSKIYQRHQTDYLKFKIGNRILAGPSLSLNMFLIRAPEGITKKGGASGVTF</sequence>
<evidence type="ECO:0000313" key="2">
    <source>
        <dbReference type="Proteomes" id="UP000650524"/>
    </source>
</evidence>
<accession>A0A8J6T574</accession>
<evidence type="ECO:0000313" key="1">
    <source>
        <dbReference type="EMBL" id="MBC8179330.1"/>
    </source>
</evidence>
<dbReference type="EMBL" id="JACNJD010000375">
    <property type="protein sequence ID" value="MBC8179330.1"/>
    <property type="molecule type" value="Genomic_DNA"/>
</dbReference>
<reference evidence="1 2" key="1">
    <citation type="submission" date="2020-08" db="EMBL/GenBank/DDBJ databases">
        <title>Bridging the membrane lipid divide: bacteria of the FCB group superphylum have the potential to synthesize archaeal ether lipids.</title>
        <authorList>
            <person name="Villanueva L."/>
            <person name="Von Meijenfeldt F.A.B."/>
            <person name="Westbye A.B."/>
            <person name="Yadav S."/>
            <person name="Hopmans E.C."/>
            <person name="Dutilh B.E."/>
            <person name="Sinninghe Damste J.S."/>
        </authorList>
    </citation>
    <scope>NUCLEOTIDE SEQUENCE [LARGE SCALE GENOMIC DNA]</scope>
    <source>
        <strain evidence="1">NIOZ-UU27</strain>
    </source>
</reference>
<dbReference type="Proteomes" id="UP000650524">
    <property type="component" value="Unassembled WGS sequence"/>
</dbReference>
<dbReference type="AlphaFoldDB" id="A0A8J6T574"/>
<proteinExistence type="predicted"/>
<name>A0A8J6T574_9DELT</name>